<name>A0A090T5X7_9VIBR</name>
<feature type="transmembrane region" description="Helical" evidence="6">
    <location>
        <begin position="71"/>
        <end position="91"/>
    </location>
</feature>
<gene>
    <name evidence="7" type="ORF">JCM19240_3716</name>
</gene>
<dbReference type="AlphaFoldDB" id="A0A090T5X7"/>
<evidence type="ECO:0000256" key="6">
    <source>
        <dbReference type="SAM" id="Phobius"/>
    </source>
</evidence>
<comment type="subcellular location">
    <subcellularLocation>
        <location evidence="1">Cell membrane</location>
        <topology evidence="1">Multi-pass membrane protein</topology>
    </subcellularLocation>
</comment>
<sequence>MTLASSFALFFALALSAAIPGPSVLAVVSRSLSSGMAQGVLVVVGVIIADTVLISLALLGLTTLASLLGEFAAILKYIGASYLMWMAWRVWHSNPNTEQSGAEGIGSSVLTGLAMTLSNPKAILFYMGFLPAFVDLRSLTIVDSATIYMLSMFAVGGVLTLYAGFASTMREHVKNRRSSRWLSKLSSGAFASCGVLLVVKQ</sequence>
<feature type="transmembrane region" description="Helical" evidence="6">
    <location>
        <begin position="147"/>
        <end position="169"/>
    </location>
</feature>
<evidence type="ECO:0000256" key="5">
    <source>
        <dbReference type="ARBA" id="ARBA00023136"/>
    </source>
</evidence>
<evidence type="ECO:0000256" key="3">
    <source>
        <dbReference type="ARBA" id="ARBA00022692"/>
    </source>
</evidence>
<dbReference type="EMBL" id="BBMT01000006">
    <property type="protein sequence ID" value="GAL35346.1"/>
    <property type="molecule type" value="Genomic_DNA"/>
</dbReference>
<reference evidence="7 8" key="2">
    <citation type="submission" date="2014-09" db="EMBL/GenBank/DDBJ databases">
        <authorList>
            <consortium name="NBRP consortium"/>
            <person name="Sawabe T."/>
            <person name="Meirelles P."/>
            <person name="Nakanishi M."/>
            <person name="Sayaka M."/>
            <person name="Hattori M."/>
            <person name="Ohkuma M."/>
        </authorList>
    </citation>
    <scope>NUCLEOTIDE SEQUENCE [LARGE SCALE GENOMIC DNA]</scope>
    <source>
        <strain evidence="7 8">JCM 19240</strain>
    </source>
</reference>
<keyword evidence="5 6" id="KW-0472">Membrane</keyword>
<evidence type="ECO:0000256" key="4">
    <source>
        <dbReference type="ARBA" id="ARBA00022989"/>
    </source>
</evidence>
<dbReference type="OrthoDB" id="9804822at2"/>
<dbReference type="GO" id="GO:0015171">
    <property type="term" value="F:amino acid transmembrane transporter activity"/>
    <property type="evidence" value="ECO:0007669"/>
    <property type="project" value="TreeGrafter"/>
</dbReference>
<evidence type="ECO:0000313" key="7">
    <source>
        <dbReference type="EMBL" id="GAL35346.1"/>
    </source>
</evidence>
<keyword evidence="3 6" id="KW-0812">Transmembrane</keyword>
<feature type="transmembrane region" description="Helical" evidence="6">
    <location>
        <begin position="36"/>
        <end position="59"/>
    </location>
</feature>
<dbReference type="InterPro" id="IPR001123">
    <property type="entry name" value="LeuE-type"/>
</dbReference>
<reference evidence="7 8" key="1">
    <citation type="submission" date="2014-09" db="EMBL/GenBank/DDBJ databases">
        <title>Vibrio maritimus JCM 19240. (C210) whole genome shotgun sequence.</title>
        <authorList>
            <person name="Sawabe T."/>
            <person name="Meirelles P."/>
            <person name="Nakanishi M."/>
            <person name="Sayaka M."/>
            <person name="Hattori M."/>
            <person name="Ohkuma M."/>
        </authorList>
    </citation>
    <scope>NUCLEOTIDE SEQUENCE [LARGE SCALE GENOMIC DNA]</scope>
    <source>
        <strain evidence="7 8">JCM 19240</strain>
    </source>
</reference>
<dbReference type="Pfam" id="PF01810">
    <property type="entry name" value="LysE"/>
    <property type="match status" value="1"/>
</dbReference>
<evidence type="ECO:0000313" key="8">
    <source>
        <dbReference type="Proteomes" id="UP000029224"/>
    </source>
</evidence>
<comment type="caution">
    <text evidence="7">The sequence shown here is derived from an EMBL/GenBank/DDBJ whole genome shotgun (WGS) entry which is preliminary data.</text>
</comment>
<proteinExistence type="predicted"/>
<dbReference type="PANTHER" id="PTHR30086:SF20">
    <property type="entry name" value="ARGININE EXPORTER PROTEIN ARGO-RELATED"/>
    <property type="match status" value="1"/>
</dbReference>
<accession>A0A090T5X7</accession>
<keyword evidence="8" id="KW-1185">Reference proteome</keyword>
<keyword evidence="2" id="KW-1003">Cell membrane</keyword>
<keyword evidence="4 6" id="KW-1133">Transmembrane helix</keyword>
<dbReference type="GO" id="GO:0005886">
    <property type="term" value="C:plasma membrane"/>
    <property type="evidence" value="ECO:0007669"/>
    <property type="project" value="UniProtKB-SubCell"/>
</dbReference>
<protein>
    <submittedName>
        <fullName evidence="7">Transporter LysE family</fullName>
    </submittedName>
</protein>
<dbReference type="Proteomes" id="UP000029224">
    <property type="component" value="Unassembled WGS sequence"/>
</dbReference>
<dbReference type="PANTHER" id="PTHR30086">
    <property type="entry name" value="ARGININE EXPORTER PROTEIN ARGO"/>
    <property type="match status" value="1"/>
</dbReference>
<evidence type="ECO:0000256" key="1">
    <source>
        <dbReference type="ARBA" id="ARBA00004651"/>
    </source>
</evidence>
<organism evidence="7 8">
    <name type="scientific">Vibrio maritimus</name>
    <dbReference type="NCBI Taxonomy" id="990268"/>
    <lineage>
        <taxon>Bacteria</taxon>
        <taxon>Pseudomonadati</taxon>
        <taxon>Pseudomonadota</taxon>
        <taxon>Gammaproteobacteria</taxon>
        <taxon>Vibrionales</taxon>
        <taxon>Vibrionaceae</taxon>
        <taxon>Vibrio</taxon>
    </lineage>
</organism>
<evidence type="ECO:0000256" key="2">
    <source>
        <dbReference type="ARBA" id="ARBA00022475"/>
    </source>
</evidence>